<feature type="chain" id="PRO_5047485399" description="Bacterial spore germination immunoglobulin-like domain-containing protein" evidence="2">
    <location>
        <begin position="20"/>
        <end position="268"/>
    </location>
</feature>
<evidence type="ECO:0000313" key="4">
    <source>
        <dbReference type="Proteomes" id="UP000633509"/>
    </source>
</evidence>
<dbReference type="PROSITE" id="PS51257">
    <property type="entry name" value="PROKAR_LIPOPROTEIN"/>
    <property type="match status" value="1"/>
</dbReference>
<reference evidence="3 4" key="1">
    <citation type="submission" date="2020-10" db="EMBL/GenBank/DDBJ databases">
        <title>Sequencing the genomes of 1000 actinobacteria strains.</title>
        <authorList>
            <person name="Klenk H.-P."/>
        </authorList>
    </citation>
    <scope>NUCLEOTIDE SEQUENCE [LARGE SCALE GENOMIC DNA]</scope>
    <source>
        <strain evidence="3 4">DSM 43173</strain>
    </source>
</reference>
<comment type="caution">
    <text evidence="3">The sequence shown here is derived from an EMBL/GenBank/DDBJ whole genome shotgun (WGS) entry which is preliminary data.</text>
</comment>
<feature type="signal peptide" evidence="2">
    <location>
        <begin position="1"/>
        <end position="19"/>
    </location>
</feature>
<dbReference type="Proteomes" id="UP000633509">
    <property type="component" value="Unassembled WGS sequence"/>
</dbReference>
<protein>
    <recommendedName>
        <fullName evidence="5">Bacterial spore germination immunoglobulin-like domain-containing protein</fullName>
    </recommendedName>
</protein>
<feature type="compositionally biased region" description="Low complexity" evidence="1">
    <location>
        <begin position="37"/>
        <end position="60"/>
    </location>
</feature>
<gene>
    <name evidence="3" type="ORF">H4W80_001530</name>
</gene>
<dbReference type="EMBL" id="JADBEK010000001">
    <property type="protein sequence ID" value="MBE1583272.1"/>
    <property type="molecule type" value="Genomic_DNA"/>
</dbReference>
<organism evidence="3 4">
    <name type="scientific">Nonomuraea angiospora</name>
    <dbReference type="NCBI Taxonomy" id="46172"/>
    <lineage>
        <taxon>Bacteria</taxon>
        <taxon>Bacillati</taxon>
        <taxon>Actinomycetota</taxon>
        <taxon>Actinomycetes</taxon>
        <taxon>Streptosporangiales</taxon>
        <taxon>Streptosporangiaceae</taxon>
        <taxon>Nonomuraea</taxon>
    </lineage>
</organism>
<proteinExistence type="predicted"/>
<evidence type="ECO:0000256" key="2">
    <source>
        <dbReference type="SAM" id="SignalP"/>
    </source>
</evidence>
<accession>A0ABR9LSL4</accession>
<feature type="region of interest" description="Disordered" evidence="1">
    <location>
        <begin position="26"/>
        <end position="60"/>
    </location>
</feature>
<dbReference type="RefSeq" id="WP_225963307.1">
    <property type="nucleotide sequence ID" value="NZ_JADBEK010000001.1"/>
</dbReference>
<name>A0ABR9LSL4_9ACTN</name>
<keyword evidence="2" id="KW-0732">Signal</keyword>
<sequence>MKRFTGPALPVLIVLAVAAAGCGAVRDPRGSVTVTASPEETTPEGSPRTTPPGTGTPTPRGGLVAGRYQPLWPFSTPGEATAWREAHRRDGREAWHLDARRTALAFTRDFLGFTEIDRVAESVRQGDHARVHVAYQAEEGPRLLVAAVVHLVRYGSGEDAPWEVVGTDDTSLSLTRPPYGSTVRSPLTVGGRITGVDESVKVQVRRPGSDAPVGEACCVGAGGTGSPWSARVSFKAPPGRTLTVVASTGGHVATVERFAVTGVNVAPS</sequence>
<evidence type="ECO:0008006" key="5">
    <source>
        <dbReference type="Google" id="ProtNLM"/>
    </source>
</evidence>
<evidence type="ECO:0000256" key="1">
    <source>
        <dbReference type="SAM" id="MobiDB-lite"/>
    </source>
</evidence>
<keyword evidence="4" id="KW-1185">Reference proteome</keyword>
<evidence type="ECO:0000313" key="3">
    <source>
        <dbReference type="EMBL" id="MBE1583272.1"/>
    </source>
</evidence>